<evidence type="ECO:0000313" key="2">
    <source>
        <dbReference type="EMBL" id="BAC38685.1"/>
    </source>
</evidence>
<feature type="region of interest" description="Disordered" evidence="1">
    <location>
        <begin position="146"/>
        <end position="211"/>
    </location>
</feature>
<dbReference type="AlphaFoldDB" id="Q8BNL8"/>
<reference evidence="2" key="1">
    <citation type="journal article" date="1999" name="Methods Enzymol.">
        <title>High-efficiency full-length cDNA cloning.</title>
        <authorList>
            <person name="Carninci P."/>
            <person name="Hayashizaki Y."/>
        </authorList>
    </citation>
    <scope>NUCLEOTIDE SEQUENCE</scope>
    <source>
        <strain evidence="2">C57BL/6J</strain>
        <tissue evidence="2">Whole body</tissue>
    </source>
</reference>
<dbReference type="EMBL" id="AK082914">
    <property type="protein sequence ID" value="BAC38685.1"/>
    <property type="molecule type" value="mRNA"/>
</dbReference>
<proteinExistence type="evidence at transcript level"/>
<dbReference type="PeptideAtlas" id="Q8BNL8"/>
<reference evidence="2" key="8">
    <citation type="journal article" date="2005" name="Science">
        <title>Antisense Transcription in the Mammalian Transcriptome.</title>
        <authorList>
            <consortium name="RIKEN Genome Exploration Research Group and Genome Science Group (Genome Network Project Core Group) and the FANTOM Consortium"/>
        </authorList>
    </citation>
    <scope>NUCLEOTIDE SEQUENCE</scope>
    <source>
        <strain evidence="2">C57BL/6J</strain>
        <tissue evidence="2">Whole body</tissue>
    </source>
</reference>
<reference evidence="2" key="5">
    <citation type="journal article" date="2002" name="Nature">
        <title>Analysis of the mouse transcriptome based on functional annotation of 60,770 full-length cDNAs.</title>
        <authorList>
            <consortium name="The FANTOM Consortium and the RIKEN Genome Exploration Research Group Phase I and II Team"/>
        </authorList>
    </citation>
    <scope>NUCLEOTIDE SEQUENCE</scope>
    <source>
        <strain evidence="2">C57BL/6J</strain>
        <tissue evidence="2">Whole body</tissue>
    </source>
</reference>
<reference evidence="2" key="7">
    <citation type="journal article" date="2005" name="Science">
        <title>The Transcriptional Landscape of the Mammalian Genome.</title>
        <authorList>
            <consortium name="The FANTOM Consortium"/>
            <consortium name="Riken Genome Exploration Research Group and Genome Science Group (Genome Network Project Core Group)"/>
        </authorList>
    </citation>
    <scope>NUCLEOTIDE SEQUENCE</scope>
    <source>
        <strain evidence="2">C57BL/6J</strain>
        <tissue evidence="2">Whole body</tissue>
    </source>
</reference>
<reference evidence="2" key="6">
    <citation type="submission" date="2002-04" db="EMBL/GenBank/DDBJ databases">
        <authorList>
            <person name="Adachi J."/>
            <person name="Aizawa K."/>
            <person name="Akimura T."/>
            <person name="Arakawa T."/>
            <person name="Bono H."/>
            <person name="Carninci P."/>
            <person name="Fukuda S."/>
            <person name="Furuno M."/>
            <person name="Hanagaki T."/>
            <person name="Hara A."/>
            <person name="Hashizume W."/>
            <person name="Hayashida K."/>
            <person name="Hayatsu N."/>
            <person name="Hiramoto K."/>
            <person name="Hiraoka T."/>
            <person name="Hirozane T."/>
            <person name="Hori F."/>
            <person name="Imotani K."/>
            <person name="Ishii Y."/>
            <person name="Itoh M."/>
            <person name="Kagawa I."/>
            <person name="Kasukawa T."/>
            <person name="Katoh H."/>
            <person name="Kawai J."/>
            <person name="Kojima Y."/>
            <person name="Kondo S."/>
            <person name="Konno H."/>
            <person name="Kouda M."/>
            <person name="Koya S."/>
            <person name="Kurihara C."/>
            <person name="Matsuyama T."/>
            <person name="Miyazaki A."/>
            <person name="Murata M."/>
            <person name="Nakamura M."/>
            <person name="Nishi K."/>
            <person name="Nomura K."/>
            <person name="Numazaki R."/>
            <person name="Ohno M."/>
            <person name="Ohsato N."/>
            <person name="Okazaki Y."/>
            <person name="Saito R."/>
            <person name="Saitoh H."/>
            <person name="Sakai C."/>
            <person name="Sakai K."/>
            <person name="Sakazume N."/>
            <person name="Sano H."/>
            <person name="Sasaki D."/>
            <person name="Shibata K."/>
            <person name="Shinagawa A."/>
            <person name="Shiraki T."/>
            <person name="Sogabe Y."/>
            <person name="Tagami M."/>
            <person name="Tagawa A."/>
            <person name="Takahashi F."/>
            <person name="Takaku-Akahira S."/>
            <person name="Takeda Y."/>
            <person name="Tanaka T."/>
            <person name="Tomaru A."/>
            <person name="Toya T."/>
            <person name="Yasunishi A."/>
            <person name="Muramatsu M."/>
            <person name="Hayashizaki Y."/>
        </authorList>
    </citation>
    <scope>NUCLEOTIDE SEQUENCE</scope>
    <source>
        <strain evidence="2">C57BL/6J</strain>
        <tissue evidence="2">Whole body</tissue>
    </source>
</reference>
<accession>Q8BNL8</accession>
<sequence>MALYRSNMNMGAELCFPWRCGRGRWGNPKMDRISRCISRRSWLRRRRWMKLECTSLSRLKSARAERSKNRGAQSATKLCGAAARSERTCIAPALRAIRGTGPAPPQVAAEGAGQRSTTRGHLLQASFKAASPHMATPRPAALCPGRPCPLLSSGPGPLGPHSPGRTARLAQQLQRASKRARRRAGVGGAAACRPTSPESECRRGSWALSEP</sequence>
<name>Q8BNL8_MOUSE</name>
<organism evidence="2">
    <name type="scientific">Mus musculus</name>
    <name type="common">Mouse</name>
    <dbReference type="NCBI Taxonomy" id="10090"/>
    <lineage>
        <taxon>Eukaryota</taxon>
        <taxon>Metazoa</taxon>
        <taxon>Chordata</taxon>
        <taxon>Craniata</taxon>
        <taxon>Vertebrata</taxon>
        <taxon>Euteleostomi</taxon>
        <taxon>Mammalia</taxon>
        <taxon>Eutheria</taxon>
        <taxon>Euarchontoglires</taxon>
        <taxon>Glires</taxon>
        <taxon>Rodentia</taxon>
        <taxon>Myomorpha</taxon>
        <taxon>Muroidea</taxon>
        <taxon>Muridae</taxon>
        <taxon>Murinae</taxon>
        <taxon>Mus</taxon>
        <taxon>Mus</taxon>
    </lineage>
</organism>
<reference evidence="2" key="2">
    <citation type="journal article" date="2000" name="Genome Res.">
        <title>Normalization and subtraction of cap-trapper-selected cDNAs to prepare full-length cDNA libraries for rapid discovery of new genes.</title>
        <authorList>
            <person name="Carninci P."/>
            <person name="Shibata Y."/>
            <person name="Hayatsu N."/>
            <person name="Sugahara Y."/>
            <person name="Shibata K."/>
            <person name="Itoh M."/>
            <person name="Konno H."/>
            <person name="Okazaki Y."/>
            <person name="Muramatsu M."/>
            <person name="Hayashizaki Y."/>
        </authorList>
    </citation>
    <scope>NUCLEOTIDE SEQUENCE</scope>
    <source>
        <strain evidence="2">C57BL/6J</strain>
        <tissue evidence="2">Whole body</tissue>
    </source>
</reference>
<protein>
    <submittedName>
        <fullName evidence="2">Uncharacterized protein</fullName>
    </submittedName>
</protein>
<reference evidence="2" key="3">
    <citation type="journal article" date="2000" name="Genome Res.">
        <title>RIKEN integrated sequence analysis (RISA) system--384-format sequencing pipeline with 384 multicapillary sequencer.</title>
        <authorList>
            <person name="Shibata K."/>
            <person name="Itoh M."/>
            <person name="Aizawa K."/>
            <person name="Nagaoka S."/>
            <person name="Sasaki N."/>
            <person name="Carninci P."/>
            <person name="Konno H."/>
            <person name="Akiyama J."/>
            <person name="Nishi K."/>
            <person name="Kitsunai T."/>
            <person name="Tashiro H."/>
            <person name="Itoh M."/>
            <person name="Sumi N."/>
            <person name="Ishii Y."/>
            <person name="Nakamura S."/>
            <person name="Hazama M."/>
            <person name="Nishine T."/>
            <person name="Harada A."/>
            <person name="Yamamoto R."/>
            <person name="Matsumoto H."/>
            <person name="Sakaguchi S."/>
            <person name="Ikegami T."/>
            <person name="Kashiwagi K."/>
            <person name="Fujiwake S."/>
            <person name="Inoue K."/>
            <person name="Togawa Y."/>
            <person name="Izawa M."/>
            <person name="Ohara E."/>
            <person name="Watahiki M."/>
            <person name="Yoneda Y."/>
            <person name="Ishikawa T."/>
            <person name="Ozawa K."/>
            <person name="Tanaka T."/>
            <person name="Matsuura S."/>
            <person name="Kawai J."/>
            <person name="Okazaki Y."/>
            <person name="Muramatsu M."/>
            <person name="Inoue Y."/>
            <person name="Kira A."/>
            <person name="Hayashizaki Y."/>
        </authorList>
    </citation>
    <scope>NUCLEOTIDE SEQUENCE</scope>
    <source>
        <strain evidence="2">C57BL/6J</strain>
        <tissue evidence="2">Whole body</tissue>
    </source>
</reference>
<reference evidence="2" key="4">
    <citation type="journal article" date="2001" name="Nature">
        <title>Functional annotation of a full-length mouse cDNA collection.</title>
        <authorList>
            <consortium name="The RIKEN Genome Exploration Research Group Phase II Team and the FANTOM Consortium"/>
        </authorList>
    </citation>
    <scope>NUCLEOTIDE SEQUENCE</scope>
    <source>
        <strain evidence="2">C57BL/6J</strain>
        <tissue evidence="2">Whole body</tissue>
    </source>
</reference>
<evidence type="ECO:0000256" key="1">
    <source>
        <dbReference type="SAM" id="MobiDB-lite"/>
    </source>
</evidence>
<feature type="compositionally biased region" description="Low complexity" evidence="1">
    <location>
        <begin position="146"/>
        <end position="175"/>
    </location>
</feature>
<feature type="region of interest" description="Disordered" evidence="1">
    <location>
        <begin position="100"/>
        <end position="119"/>
    </location>
</feature>